<feature type="region of interest" description="Disordered" evidence="20">
    <location>
        <begin position="606"/>
        <end position="634"/>
    </location>
</feature>
<evidence type="ECO:0000256" key="11">
    <source>
        <dbReference type="ARBA" id="ARBA00022734"/>
    </source>
</evidence>
<feature type="compositionally biased region" description="Low complexity" evidence="20">
    <location>
        <begin position="606"/>
        <end position="621"/>
    </location>
</feature>
<proteinExistence type="inferred from homology"/>
<dbReference type="PROSITE" id="PS00307">
    <property type="entry name" value="LECTIN_LEGUME_BETA"/>
    <property type="match status" value="1"/>
</dbReference>
<keyword evidence="18" id="KW-0325">Glycoprotein</keyword>
<dbReference type="GO" id="GO:0030246">
    <property type="term" value="F:carbohydrate binding"/>
    <property type="evidence" value="ECO:0007669"/>
    <property type="project" value="UniProtKB-KW"/>
</dbReference>
<feature type="binding site" evidence="19">
    <location>
        <position position="331"/>
    </location>
    <ligand>
        <name>ATP</name>
        <dbReference type="ChEBI" id="CHEBI:30616"/>
    </ligand>
</feature>
<evidence type="ECO:0000256" key="7">
    <source>
        <dbReference type="ARBA" id="ARBA00022527"/>
    </source>
</evidence>
<dbReference type="InterPro" id="IPR000719">
    <property type="entry name" value="Prot_kinase_dom"/>
</dbReference>
<dbReference type="SUPFAM" id="SSF56112">
    <property type="entry name" value="Protein kinase-like (PK-like)"/>
    <property type="match status" value="1"/>
</dbReference>
<reference evidence="23 24" key="1">
    <citation type="journal article" date="2019" name="Plant Biotechnol. J.">
        <title>The red bayberry genome and genetic basis of sex determination.</title>
        <authorList>
            <person name="Jia H.M."/>
            <person name="Jia H.J."/>
            <person name="Cai Q.L."/>
            <person name="Wang Y."/>
            <person name="Zhao H.B."/>
            <person name="Yang W.F."/>
            <person name="Wang G.Y."/>
            <person name="Li Y.H."/>
            <person name="Zhan D.L."/>
            <person name="Shen Y.T."/>
            <person name="Niu Q.F."/>
            <person name="Chang L."/>
            <person name="Qiu J."/>
            <person name="Zhao L."/>
            <person name="Xie H.B."/>
            <person name="Fu W.Y."/>
            <person name="Jin J."/>
            <person name="Li X.W."/>
            <person name="Jiao Y."/>
            <person name="Zhou C.C."/>
            <person name="Tu T."/>
            <person name="Chai C.Y."/>
            <person name="Gao J.L."/>
            <person name="Fan L.J."/>
            <person name="van de Weg E."/>
            <person name="Wang J.Y."/>
            <person name="Gao Z.S."/>
        </authorList>
    </citation>
    <scope>NUCLEOTIDE SEQUENCE [LARGE SCALE GENOMIC DNA]</scope>
    <source>
        <tissue evidence="23">Leaves</tissue>
    </source>
</reference>
<evidence type="ECO:0000256" key="21">
    <source>
        <dbReference type="SAM" id="Phobius"/>
    </source>
</evidence>
<dbReference type="GO" id="GO:0004674">
    <property type="term" value="F:protein serine/threonine kinase activity"/>
    <property type="evidence" value="ECO:0007669"/>
    <property type="project" value="UniProtKB-KW"/>
</dbReference>
<dbReference type="Gene3D" id="2.60.120.200">
    <property type="match status" value="1"/>
</dbReference>
<evidence type="ECO:0000313" key="23">
    <source>
        <dbReference type="EMBL" id="KAB1225168.1"/>
    </source>
</evidence>
<keyword evidence="17 23" id="KW-0675">Receptor</keyword>
<dbReference type="CDD" id="cd06899">
    <property type="entry name" value="lectin_legume_LecRK_Arcelin_ConA"/>
    <property type="match status" value="1"/>
</dbReference>
<dbReference type="OrthoDB" id="4062651at2759"/>
<keyword evidence="8" id="KW-0808">Transferase</keyword>
<keyword evidence="13 23" id="KW-0418">Kinase</keyword>
<dbReference type="InterPro" id="IPR017441">
    <property type="entry name" value="Protein_kinase_ATP_BS"/>
</dbReference>
<dbReference type="PROSITE" id="PS00108">
    <property type="entry name" value="PROTEIN_KINASE_ST"/>
    <property type="match status" value="1"/>
</dbReference>
<dbReference type="PROSITE" id="PS00107">
    <property type="entry name" value="PROTEIN_KINASE_ATP"/>
    <property type="match status" value="1"/>
</dbReference>
<evidence type="ECO:0000256" key="10">
    <source>
        <dbReference type="ARBA" id="ARBA00022729"/>
    </source>
</evidence>
<dbReference type="AlphaFoldDB" id="A0A6A1WN58"/>
<dbReference type="GO" id="GO:0005524">
    <property type="term" value="F:ATP binding"/>
    <property type="evidence" value="ECO:0007669"/>
    <property type="project" value="UniProtKB-UniRule"/>
</dbReference>
<dbReference type="InterPro" id="IPR001220">
    <property type="entry name" value="Legume_lectin_dom"/>
</dbReference>
<feature type="domain" description="Protein kinase" evidence="22">
    <location>
        <begin position="301"/>
        <end position="578"/>
    </location>
</feature>
<evidence type="ECO:0000256" key="17">
    <source>
        <dbReference type="ARBA" id="ARBA00023170"/>
    </source>
</evidence>
<dbReference type="EC" id="2.7.11.1" evidence="5"/>
<comment type="similarity">
    <text evidence="4">In the C-terminal section; belongs to the protein kinase superfamily. Ser/Thr protein kinase family.</text>
</comment>
<dbReference type="FunFam" id="3.30.200.20:FF:000168">
    <property type="entry name" value="L-type lectin-domain containing receptor kinase IX.1"/>
    <property type="match status" value="1"/>
</dbReference>
<dbReference type="InterPro" id="IPR050528">
    <property type="entry name" value="L-type_Lectin-RKs"/>
</dbReference>
<evidence type="ECO:0000256" key="4">
    <source>
        <dbReference type="ARBA" id="ARBA00010217"/>
    </source>
</evidence>
<evidence type="ECO:0000256" key="14">
    <source>
        <dbReference type="ARBA" id="ARBA00022840"/>
    </source>
</evidence>
<evidence type="ECO:0000256" key="18">
    <source>
        <dbReference type="ARBA" id="ARBA00023180"/>
    </source>
</evidence>
<dbReference type="GO" id="GO:0002229">
    <property type="term" value="P:defense response to oomycetes"/>
    <property type="evidence" value="ECO:0007669"/>
    <property type="project" value="UniProtKB-ARBA"/>
</dbReference>
<keyword evidence="11 23" id="KW-0430">Lectin</keyword>
<dbReference type="PROSITE" id="PS50011">
    <property type="entry name" value="PROTEIN_KINASE_DOM"/>
    <property type="match status" value="1"/>
</dbReference>
<dbReference type="InterPro" id="IPR019825">
    <property type="entry name" value="Lectin_legB_Mn/Ca_BS"/>
</dbReference>
<organism evidence="23 24">
    <name type="scientific">Morella rubra</name>
    <name type="common">Chinese bayberry</name>
    <dbReference type="NCBI Taxonomy" id="262757"/>
    <lineage>
        <taxon>Eukaryota</taxon>
        <taxon>Viridiplantae</taxon>
        <taxon>Streptophyta</taxon>
        <taxon>Embryophyta</taxon>
        <taxon>Tracheophyta</taxon>
        <taxon>Spermatophyta</taxon>
        <taxon>Magnoliopsida</taxon>
        <taxon>eudicotyledons</taxon>
        <taxon>Gunneridae</taxon>
        <taxon>Pentapetalae</taxon>
        <taxon>rosids</taxon>
        <taxon>fabids</taxon>
        <taxon>Fagales</taxon>
        <taxon>Myricaceae</taxon>
        <taxon>Morella</taxon>
    </lineage>
</organism>
<dbReference type="PANTHER" id="PTHR27007">
    <property type="match status" value="1"/>
</dbReference>
<dbReference type="Pfam" id="PF00069">
    <property type="entry name" value="Pkinase"/>
    <property type="match status" value="1"/>
</dbReference>
<sequence length="634" mass="70027">MNSYVGGVFLIRLPDAEVNVAGRAYYYEPIRLWNPATNATANFTTSFEFQINSTDGGSSSSSGGIAFFLTSKDSLDVPENSSGGWMGLFNDATDGKSTNQMVAVEFDTHQDQWDPSDNHVGINVNSIISKTNRTWNYSLASGDILNATVSYDGTSKELTVLLKGAYGVSLIANQSLNLTYSVNMRDILPEKVFVGFAGSTGEAARLQMLRSWNFSSTMGVYRLSNGGNSKKYWLAGLIVGLVLLVAGVSSVYLFFRRNAKRKEVDEADEEKGMDPLDEDLIEGTGPKRFAYEELVVATNNFSEEGKLGQGGFGGVYKGFLAELNMEIAVKKISSSSNQGKKEYISEIRSISRLRHRNLVQFVGWSHKRDSFLLVYEYMVNGSLDSHLFRKRSHLSWPVRYRIVRGLASGLIYLHEEWEQCVVHRDIKSSNVMLDSNFNAKLGDFGLARLVDHGVLGSQTTVLAGTLGYMAPEYLITSKASKESDVFSFGVVALEIACGRKVVEPKAEESECNLVNWVWKLHGEGRLLEAADETLNGEYEKEEMKCLMTVGLWCAHPDHTARPSMKQAIQVLNFEAPFPSLPSQMPLPMYYASSAMASKQLSFPWTGEATSQTATTSTNSTEDILSQSVSSKFPQ</sequence>
<name>A0A6A1WN58_9ROSI</name>
<evidence type="ECO:0000259" key="22">
    <source>
        <dbReference type="PROSITE" id="PS50011"/>
    </source>
</evidence>
<dbReference type="SMART" id="SM00220">
    <property type="entry name" value="S_TKc"/>
    <property type="match status" value="1"/>
</dbReference>
<dbReference type="Proteomes" id="UP000516437">
    <property type="component" value="Chromosome 1"/>
</dbReference>
<evidence type="ECO:0000256" key="1">
    <source>
        <dbReference type="ARBA" id="ARBA00004251"/>
    </source>
</evidence>
<comment type="subcellular location">
    <subcellularLocation>
        <location evidence="1">Cell membrane</location>
        <topology evidence="1">Single-pass type I membrane protein</topology>
    </subcellularLocation>
</comment>
<evidence type="ECO:0000256" key="6">
    <source>
        <dbReference type="ARBA" id="ARBA00022475"/>
    </source>
</evidence>
<keyword evidence="7" id="KW-0723">Serine/threonine-protein kinase</keyword>
<evidence type="ECO:0000256" key="2">
    <source>
        <dbReference type="ARBA" id="ARBA00007606"/>
    </source>
</evidence>
<comment type="similarity">
    <text evidence="3">In the N-terminal section; belongs to the leguminous lectin family.</text>
</comment>
<comment type="caution">
    <text evidence="23">The sequence shown here is derived from an EMBL/GenBank/DDBJ whole genome shotgun (WGS) entry which is preliminary data.</text>
</comment>
<feature type="transmembrane region" description="Helical" evidence="21">
    <location>
        <begin position="232"/>
        <end position="255"/>
    </location>
</feature>
<evidence type="ECO:0000313" key="24">
    <source>
        <dbReference type="Proteomes" id="UP000516437"/>
    </source>
</evidence>
<dbReference type="FunFam" id="1.10.510.10:FF:000240">
    <property type="entry name" value="Lectin-domain containing receptor kinase A4.3"/>
    <property type="match status" value="1"/>
</dbReference>
<gene>
    <name evidence="23" type="ORF">CJ030_MR1G016618</name>
</gene>
<dbReference type="InterPro" id="IPR008271">
    <property type="entry name" value="Ser/Thr_kinase_AS"/>
</dbReference>
<dbReference type="EMBL" id="RXIC02000019">
    <property type="protein sequence ID" value="KAB1225168.1"/>
    <property type="molecule type" value="Genomic_DNA"/>
</dbReference>
<evidence type="ECO:0000256" key="15">
    <source>
        <dbReference type="ARBA" id="ARBA00022989"/>
    </source>
</evidence>
<dbReference type="CDD" id="cd14066">
    <property type="entry name" value="STKc_IRAK"/>
    <property type="match status" value="1"/>
</dbReference>
<keyword evidence="15 21" id="KW-1133">Transmembrane helix</keyword>
<dbReference type="InterPro" id="IPR013320">
    <property type="entry name" value="ConA-like_dom_sf"/>
</dbReference>
<evidence type="ECO:0000256" key="5">
    <source>
        <dbReference type="ARBA" id="ARBA00012513"/>
    </source>
</evidence>
<keyword evidence="12 19" id="KW-0547">Nucleotide-binding</keyword>
<evidence type="ECO:0000256" key="3">
    <source>
        <dbReference type="ARBA" id="ARBA00008536"/>
    </source>
</evidence>
<protein>
    <recommendedName>
        <fullName evidence="5">non-specific serine/threonine protein kinase</fullName>
        <ecNumber evidence="5">2.7.11.1</ecNumber>
    </recommendedName>
</protein>
<dbReference type="Gene3D" id="3.30.200.20">
    <property type="entry name" value="Phosphorylase Kinase, domain 1"/>
    <property type="match status" value="1"/>
</dbReference>
<keyword evidence="14 19" id="KW-0067">ATP-binding</keyword>
<keyword evidence="16 21" id="KW-0472">Membrane</keyword>
<evidence type="ECO:0000256" key="20">
    <source>
        <dbReference type="SAM" id="MobiDB-lite"/>
    </source>
</evidence>
<evidence type="ECO:0000256" key="9">
    <source>
        <dbReference type="ARBA" id="ARBA00022692"/>
    </source>
</evidence>
<dbReference type="GO" id="GO:0005886">
    <property type="term" value="C:plasma membrane"/>
    <property type="evidence" value="ECO:0007669"/>
    <property type="project" value="UniProtKB-SubCell"/>
</dbReference>
<feature type="compositionally biased region" description="Polar residues" evidence="20">
    <location>
        <begin position="622"/>
        <end position="634"/>
    </location>
</feature>
<keyword evidence="6" id="KW-1003">Cell membrane</keyword>
<dbReference type="Pfam" id="PF00139">
    <property type="entry name" value="Lectin_legB"/>
    <property type="match status" value="1"/>
</dbReference>
<evidence type="ECO:0000256" key="16">
    <source>
        <dbReference type="ARBA" id="ARBA00023136"/>
    </source>
</evidence>
<keyword evidence="24" id="KW-1185">Reference proteome</keyword>
<evidence type="ECO:0000256" key="8">
    <source>
        <dbReference type="ARBA" id="ARBA00022679"/>
    </source>
</evidence>
<evidence type="ECO:0000256" key="13">
    <source>
        <dbReference type="ARBA" id="ARBA00022777"/>
    </source>
</evidence>
<evidence type="ECO:0000256" key="12">
    <source>
        <dbReference type="ARBA" id="ARBA00022741"/>
    </source>
</evidence>
<keyword evidence="9 21" id="KW-0812">Transmembrane</keyword>
<accession>A0A6A1WN58</accession>
<comment type="similarity">
    <text evidence="2">Belongs to the leguminous lectin family.</text>
</comment>
<evidence type="ECO:0000256" key="19">
    <source>
        <dbReference type="PROSITE-ProRule" id="PRU10141"/>
    </source>
</evidence>
<dbReference type="InterPro" id="IPR011009">
    <property type="entry name" value="Kinase-like_dom_sf"/>
</dbReference>
<dbReference type="SUPFAM" id="SSF49899">
    <property type="entry name" value="Concanavalin A-like lectins/glucanases"/>
    <property type="match status" value="1"/>
</dbReference>
<keyword evidence="10" id="KW-0732">Signal</keyword>
<dbReference type="Gene3D" id="1.10.510.10">
    <property type="entry name" value="Transferase(Phosphotransferase) domain 1"/>
    <property type="match status" value="1"/>
</dbReference>